<dbReference type="PATRIC" id="fig|1227456.3.peg.2325"/>
<dbReference type="AlphaFoldDB" id="M0N4A0"/>
<evidence type="ECO:0000313" key="3">
    <source>
        <dbReference type="EMBL" id="EMA52706.1"/>
    </source>
</evidence>
<dbReference type="Proteomes" id="UP000011625">
    <property type="component" value="Unassembled WGS sequence"/>
</dbReference>
<evidence type="ECO:0000256" key="1">
    <source>
        <dbReference type="SAM" id="MobiDB-lite"/>
    </source>
</evidence>
<feature type="compositionally biased region" description="Basic and acidic residues" evidence="1">
    <location>
        <begin position="125"/>
        <end position="135"/>
    </location>
</feature>
<dbReference type="EMBL" id="AOME01000054">
    <property type="protein sequence ID" value="EMA52706.1"/>
    <property type="molecule type" value="Genomic_DNA"/>
</dbReference>
<organism evidence="3 4">
    <name type="scientific">Halococcus salifodinae DSM 8989</name>
    <dbReference type="NCBI Taxonomy" id="1227456"/>
    <lineage>
        <taxon>Archaea</taxon>
        <taxon>Methanobacteriati</taxon>
        <taxon>Methanobacteriota</taxon>
        <taxon>Stenosarchaea group</taxon>
        <taxon>Halobacteria</taxon>
        <taxon>Halobacteriales</taxon>
        <taxon>Halococcaceae</taxon>
        <taxon>Halococcus</taxon>
    </lineage>
</organism>
<name>M0N4A0_9EURY</name>
<feature type="transmembrane region" description="Helical" evidence="2">
    <location>
        <begin position="53"/>
        <end position="74"/>
    </location>
</feature>
<reference evidence="3 4" key="1">
    <citation type="journal article" date="2014" name="PLoS Genet.">
        <title>Phylogenetically driven sequencing of extremely halophilic archaea reveals strategies for static and dynamic osmo-response.</title>
        <authorList>
            <person name="Becker E.A."/>
            <person name="Seitzer P.M."/>
            <person name="Tritt A."/>
            <person name="Larsen D."/>
            <person name="Krusor M."/>
            <person name="Yao A.I."/>
            <person name="Wu D."/>
            <person name="Madern D."/>
            <person name="Eisen J.A."/>
            <person name="Darling A.E."/>
            <person name="Facciotti M.T."/>
        </authorList>
    </citation>
    <scope>NUCLEOTIDE SEQUENCE [LARGE SCALE GENOMIC DNA]</scope>
    <source>
        <strain evidence="3 4">DSM 8989</strain>
    </source>
</reference>
<feature type="compositionally biased region" description="Basic and acidic residues" evidence="1">
    <location>
        <begin position="102"/>
        <end position="113"/>
    </location>
</feature>
<accession>M0N4A0</accession>
<gene>
    <name evidence="3" type="ORF">C450_11433</name>
</gene>
<keyword evidence="2" id="KW-0472">Membrane</keyword>
<feature type="transmembrane region" description="Helical" evidence="2">
    <location>
        <begin position="15"/>
        <end position="33"/>
    </location>
</feature>
<feature type="compositionally biased region" description="Acidic residues" evidence="1">
    <location>
        <begin position="137"/>
        <end position="150"/>
    </location>
</feature>
<protein>
    <submittedName>
        <fullName evidence="3">Uncharacterized protein</fullName>
    </submittedName>
</protein>
<keyword evidence="2" id="KW-1133">Transmembrane helix</keyword>
<comment type="caution">
    <text evidence="3">The sequence shown here is derived from an EMBL/GenBank/DDBJ whole genome shotgun (WGS) entry which is preliminary data.</text>
</comment>
<evidence type="ECO:0000256" key="2">
    <source>
        <dbReference type="SAM" id="Phobius"/>
    </source>
</evidence>
<feature type="region of interest" description="Disordered" evidence="1">
    <location>
        <begin position="102"/>
        <end position="150"/>
    </location>
</feature>
<keyword evidence="4" id="KW-1185">Reference proteome</keyword>
<evidence type="ECO:0000313" key="4">
    <source>
        <dbReference type="Proteomes" id="UP000011625"/>
    </source>
</evidence>
<keyword evidence="2" id="KW-0812">Transmembrane</keyword>
<proteinExistence type="predicted"/>
<sequence>MPLDYLDLRRYSSRAVLFVGVVALVLFSASYLVDVRIIVENPNYGDVTAGVRTLWRVILGITTVGSFAIGIYNLTTDGNGDSGPSTGFKIEGEGHDVDVHLHWSRERRERVGGESEPVQEESDDDSSHPGEKGDAGTDAEGEEQTDTTRG</sequence>